<evidence type="ECO:0000256" key="3">
    <source>
        <dbReference type="ARBA" id="ARBA00022679"/>
    </source>
</evidence>
<dbReference type="EMBL" id="DWUW01000337">
    <property type="protein sequence ID" value="HJD32600.1"/>
    <property type="molecule type" value="Genomic_DNA"/>
</dbReference>
<dbReference type="GO" id="GO:0005886">
    <property type="term" value="C:plasma membrane"/>
    <property type="evidence" value="ECO:0007669"/>
    <property type="project" value="UniProtKB-SubCell"/>
</dbReference>
<feature type="transmembrane region" description="Helical" evidence="8">
    <location>
        <begin position="157"/>
        <end position="173"/>
    </location>
</feature>
<organism evidence="9 10">
    <name type="scientific">Candidatus Eisenbergiella stercorigallinarum</name>
    <dbReference type="NCBI Taxonomy" id="2838557"/>
    <lineage>
        <taxon>Bacteria</taxon>
        <taxon>Bacillati</taxon>
        <taxon>Bacillota</taxon>
        <taxon>Clostridia</taxon>
        <taxon>Lachnospirales</taxon>
        <taxon>Lachnospiraceae</taxon>
        <taxon>Eisenbergiella</taxon>
    </lineage>
</organism>
<keyword evidence="5 8" id="KW-1133">Transmembrane helix</keyword>
<evidence type="ECO:0000256" key="1">
    <source>
        <dbReference type="ARBA" id="ARBA00004651"/>
    </source>
</evidence>
<feature type="transmembrane region" description="Helical" evidence="8">
    <location>
        <begin position="371"/>
        <end position="393"/>
    </location>
</feature>
<feature type="transmembrane region" description="Helical" evidence="8">
    <location>
        <begin position="311"/>
        <end position="334"/>
    </location>
</feature>
<comment type="subcellular location">
    <subcellularLocation>
        <location evidence="1">Cell membrane</location>
        <topology evidence="1">Multi-pass membrane protein</topology>
    </subcellularLocation>
</comment>
<evidence type="ECO:0000256" key="6">
    <source>
        <dbReference type="ARBA" id="ARBA00023136"/>
    </source>
</evidence>
<keyword evidence="6 8" id="KW-0472">Membrane</keyword>
<accession>A0A9D2R200</accession>
<evidence type="ECO:0000256" key="2">
    <source>
        <dbReference type="ARBA" id="ARBA00022475"/>
    </source>
</evidence>
<dbReference type="Pfam" id="PF09594">
    <property type="entry name" value="GT87"/>
    <property type="match status" value="1"/>
</dbReference>
<dbReference type="GO" id="GO:0016758">
    <property type="term" value="F:hexosyltransferase activity"/>
    <property type="evidence" value="ECO:0007669"/>
    <property type="project" value="InterPro"/>
</dbReference>
<evidence type="ECO:0000313" key="9">
    <source>
        <dbReference type="EMBL" id="HJD32600.1"/>
    </source>
</evidence>
<keyword evidence="3" id="KW-0808">Transferase</keyword>
<name>A0A9D2R200_9FIRM</name>
<feature type="transmembrane region" description="Helical" evidence="8">
    <location>
        <begin position="100"/>
        <end position="123"/>
    </location>
</feature>
<evidence type="ECO:0000256" key="8">
    <source>
        <dbReference type="SAM" id="Phobius"/>
    </source>
</evidence>
<dbReference type="InterPro" id="IPR018584">
    <property type="entry name" value="GT87"/>
</dbReference>
<feature type="transmembrane region" description="Helical" evidence="8">
    <location>
        <begin position="282"/>
        <end position="299"/>
    </location>
</feature>
<proteinExistence type="inferred from homology"/>
<comment type="similarity">
    <text evidence="7">Belongs to the glycosyltransferase 87 family.</text>
</comment>
<evidence type="ECO:0000256" key="4">
    <source>
        <dbReference type="ARBA" id="ARBA00022692"/>
    </source>
</evidence>
<keyword evidence="4 8" id="KW-0812">Transmembrane</keyword>
<evidence type="ECO:0000256" key="5">
    <source>
        <dbReference type="ARBA" id="ARBA00022989"/>
    </source>
</evidence>
<comment type="caution">
    <text evidence="9">The sequence shown here is derived from an EMBL/GenBank/DDBJ whole genome shotgun (WGS) entry which is preliminary data.</text>
</comment>
<evidence type="ECO:0000313" key="10">
    <source>
        <dbReference type="Proteomes" id="UP000823851"/>
    </source>
</evidence>
<reference evidence="9" key="2">
    <citation type="submission" date="2021-04" db="EMBL/GenBank/DDBJ databases">
        <authorList>
            <person name="Gilroy R."/>
        </authorList>
    </citation>
    <scope>NUCLEOTIDE SEQUENCE</scope>
    <source>
        <strain evidence="9">ChiHjej8B7-25341</strain>
    </source>
</reference>
<dbReference type="AlphaFoldDB" id="A0A9D2R200"/>
<protein>
    <submittedName>
        <fullName evidence="9">DUF2029 domain-containing protein</fullName>
    </submittedName>
</protein>
<feature type="transmembrane region" description="Helical" evidence="8">
    <location>
        <begin position="346"/>
        <end position="365"/>
    </location>
</feature>
<gene>
    <name evidence="9" type="ORF">H9912_11780</name>
</gene>
<feature type="transmembrane region" description="Helical" evidence="8">
    <location>
        <begin position="218"/>
        <end position="236"/>
    </location>
</feature>
<reference evidence="9" key="1">
    <citation type="journal article" date="2021" name="PeerJ">
        <title>Extensive microbial diversity within the chicken gut microbiome revealed by metagenomics and culture.</title>
        <authorList>
            <person name="Gilroy R."/>
            <person name="Ravi A."/>
            <person name="Getino M."/>
            <person name="Pursley I."/>
            <person name="Horton D.L."/>
            <person name="Alikhan N.F."/>
            <person name="Baker D."/>
            <person name="Gharbi K."/>
            <person name="Hall N."/>
            <person name="Watson M."/>
            <person name="Adriaenssens E.M."/>
            <person name="Foster-Nyarko E."/>
            <person name="Jarju S."/>
            <person name="Secka A."/>
            <person name="Antonio M."/>
            <person name="Oren A."/>
            <person name="Chaudhuri R.R."/>
            <person name="La Ragione R."/>
            <person name="Hildebrand F."/>
            <person name="Pallen M.J."/>
        </authorList>
    </citation>
    <scope>NUCLEOTIDE SEQUENCE</scope>
    <source>
        <strain evidence="9">ChiHjej8B7-25341</strain>
    </source>
</reference>
<sequence length="406" mass="45733">MNHNKQKALTPVCLVYLIFGLGILAQFISLVVSDGKFLGEMVYDFSRFTDFFDHVRRFYLGLDLVYQEGMHACFPPLAYSIYFLISRILYSDNMEAPGELAVSGSGMLVICMLTALFALFFSFALDRLFSGGRSLEKKLLTFLLFCSYPFWLAVERGNMSQLVLILLMYALAFRDSGRKMEREAALILIAAASGLKLYPAIFGVLYLAEKRYKEAVRLIAYGIFFFAFPFVFFQGLDGFRIFLRNLSAVGSGTTGVTIAGICGRIGEGIGIGLAQGHMAGRILSVLYLAAVIFLCFRNKKSWQTMALLSSLMIIFVAASGTYCLIYWTIPFLCFLNEMHIRKAFRWIDYLYAVLFPLVFVAYPFRMTGSSGMLYAFLYLLILVILADQAVQAVGKKIGGRERREHE</sequence>
<keyword evidence="2" id="KW-1003">Cell membrane</keyword>
<feature type="transmembrane region" description="Helical" evidence="8">
    <location>
        <begin position="185"/>
        <end position="206"/>
    </location>
</feature>
<evidence type="ECO:0000256" key="7">
    <source>
        <dbReference type="ARBA" id="ARBA00024033"/>
    </source>
</evidence>
<feature type="transmembrane region" description="Helical" evidence="8">
    <location>
        <begin position="12"/>
        <end position="32"/>
    </location>
</feature>
<dbReference type="Proteomes" id="UP000823851">
    <property type="component" value="Unassembled WGS sequence"/>
</dbReference>